<dbReference type="InterPro" id="IPR001307">
    <property type="entry name" value="Thiosulphate_STrfase_CS"/>
</dbReference>
<dbReference type="EMBL" id="WTVR01000038">
    <property type="protein sequence ID" value="NMF90285.1"/>
    <property type="molecule type" value="Genomic_DNA"/>
</dbReference>
<proteinExistence type="predicted"/>
<gene>
    <name evidence="3" type="ORF">GPA26_17595</name>
</gene>
<feature type="chain" id="PRO_5045657553" evidence="1">
    <location>
        <begin position="31"/>
        <end position="383"/>
    </location>
</feature>
<dbReference type="SMART" id="SM00450">
    <property type="entry name" value="RHOD"/>
    <property type="match status" value="3"/>
</dbReference>
<dbReference type="RefSeq" id="WP_169207633.1">
    <property type="nucleotide sequence ID" value="NZ_CP059560.1"/>
</dbReference>
<feature type="signal peptide" evidence="1">
    <location>
        <begin position="1"/>
        <end position="30"/>
    </location>
</feature>
<evidence type="ECO:0000313" key="4">
    <source>
        <dbReference type="Proteomes" id="UP000652074"/>
    </source>
</evidence>
<dbReference type="PROSITE" id="PS00380">
    <property type="entry name" value="RHODANESE_1"/>
    <property type="match status" value="1"/>
</dbReference>
<feature type="domain" description="Rhodanese" evidence="2">
    <location>
        <begin position="64"/>
        <end position="157"/>
    </location>
</feature>
<dbReference type="Gene3D" id="3.40.250.10">
    <property type="entry name" value="Rhodanese-like domain"/>
    <property type="match status" value="3"/>
</dbReference>
<keyword evidence="1" id="KW-0732">Signal</keyword>
<dbReference type="PROSITE" id="PS50206">
    <property type="entry name" value="RHODANESE_3"/>
    <property type="match status" value="3"/>
</dbReference>
<feature type="domain" description="Rhodanese" evidence="2">
    <location>
        <begin position="292"/>
        <end position="380"/>
    </location>
</feature>
<keyword evidence="4" id="KW-1185">Reference proteome</keyword>
<evidence type="ECO:0000256" key="1">
    <source>
        <dbReference type="SAM" id="SignalP"/>
    </source>
</evidence>
<dbReference type="CDD" id="cd00158">
    <property type="entry name" value="RHOD"/>
    <property type="match status" value="3"/>
</dbReference>
<dbReference type="SUPFAM" id="SSF52821">
    <property type="entry name" value="Rhodanese/Cell cycle control phosphatase"/>
    <property type="match status" value="3"/>
</dbReference>
<dbReference type="InterPro" id="IPR050229">
    <property type="entry name" value="GlpE_sulfurtransferase"/>
</dbReference>
<dbReference type="Pfam" id="PF00581">
    <property type="entry name" value="Rhodanese"/>
    <property type="match status" value="3"/>
</dbReference>
<evidence type="ECO:0000313" key="3">
    <source>
        <dbReference type="EMBL" id="NMF90285.1"/>
    </source>
</evidence>
<reference evidence="3 4" key="1">
    <citation type="submission" date="2019-12" db="EMBL/GenBank/DDBJ databases">
        <title>Comparative genomics gives insights into the taxonomy of the Azoarcus-Aromatoleum group and reveals separate origins of nif in the plant-associated Azoarcus and non-plant-associated Aromatoleum sub-groups.</title>
        <authorList>
            <person name="Lafos M."/>
            <person name="Maluk M."/>
            <person name="Batista M."/>
            <person name="Junghare M."/>
            <person name="Carmona M."/>
            <person name="Faoro H."/>
            <person name="Cruz L.M."/>
            <person name="Battistoni F."/>
            <person name="De Souza E."/>
            <person name="Pedrosa F."/>
            <person name="Chen W.-M."/>
            <person name="Poole P.S."/>
            <person name="Dixon R.A."/>
            <person name="James E.K."/>
        </authorList>
    </citation>
    <scope>NUCLEOTIDE SEQUENCE [LARGE SCALE GENOMIC DNA]</scope>
    <source>
        <strain evidence="3 4">ToN1</strain>
    </source>
</reference>
<dbReference type="PANTHER" id="PTHR43031:SF1">
    <property type="entry name" value="PYRIDINE NUCLEOTIDE-DISULPHIDE OXIDOREDUCTASE"/>
    <property type="match status" value="1"/>
</dbReference>
<evidence type="ECO:0000259" key="2">
    <source>
        <dbReference type="PROSITE" id="PS50206"/>
    </source>
</evidence>
<accession>A0ABX1MVC8</accession>
<feature type="domain" description="Rhodanese" evidence="2">
    <location>
        <begin position="168"/>
        <end position="254"/>
    </location>
</feature>
<organism evidence="3 4">
    <name type="scientific">Aromatoleum petrolei</name>
    <dbReference type="NCBI Taxonomy" id="76116"/>
    <lineage>
        <taxon>Bacteria</taxon>
        <taxon>Pseudomonadati</taxon>
        <taxon>Pseudomonadota</taxon>
        <taxon>Betaproteobacteria</taxon>
        <taxon>Rhodocyclales</taxon>
        <taxon>Rhodocyclaceae</taxon>
        <taxon>Aromatoleum</taxon>
    </lineage>
</organism>
<sequence>MKLHRTVAFVAMLAALGAAPSPFSTAPALAAEGPAPSATPEAKAGWYSQLVDADFVARHAVLPKPEGVQIIDSRPTARKYDPGHIPTALSLPDSQFDKLADRLPQDKSTLLIFYCDGLECMLSHNSAFRAEKLGYTNIRVYAAGFPDWVKNGHMAAMSVSHLKKLMDEGSPLTLIDSRPKERKYDKGHIPGATSIPDSQFDKLADRLPADKASPLYFYCEGLSCKLSSDSAAKAVKLGYTQVKVVPEGYPEWVRLYGAGPTAEGGAAKPAIQAGKESGTITVASFEKIYREAPDTIQLIDVREPSEFAAGTFKGALNVPVNMLEKRIDELPADRPIVFFCGAGGRSGEAHDMVQLYKPALKTFFLNADIKWARDGSYTIVEKN</sequence>
<dbReference type="InterPro" id="IPR001763">
    <property type="entry name" value="Rhodanese-like_dom"/>
</dbReference>
<dbReference type="PANTHER" id="PTHR43031">
    <property type="entry name" value="FAD-DEPENDENT OXIDOREDUCTASE"/>
    <property type="match status" value="1"/>
</dbReference>
<dbReference type="InterPro" id="IPR036873">
    <property type="entry name" value="Rhodanese-like_dom_sf"/>
</dbReference>
<dbReference type="Proteomes" id="UP000652074">
    <property type="component" value="Unassembled WGS sequence"/>
</dbReference>
<protein>
    <submittedName>
        <fullName evidence="3">Rhodanese-like domain-containing protein</fullName>
    </submittedName>
</protein>
<comment type="caution">
    <text evidence="3">The sequence shown here is derived from an EMBL/GenBank/DDBJ whole genome shotgun (WGS) entry which is preliminary data.</text>
</comment>
<name>A0ABX1MVC8_9RHOO</name>